<evidence type="ECO:0000313" key="1">
    <source>
        <dbReference type="EMBL" id="KAK3677101.1"/>
    </source>
</evidence>
<dbReference type="Proteomes" id="UP001274830">
    <property type="component" value="Unassembled WGS sequence"/>
</dbReference>
<comment type="caution">
    <text evidence="1">The sequence shown here is derived from an EMBL/GenBank/DDBJ whole genome shotgun (WGS) entry which is preliminary data.</text>
</comment>
<reference evidence="1" key="1">
    <citation type="submission" date="2023-07" db="EMBL/GenBank/DDBJ databases">
        <title>Black Yeasts Isolated from many extreme environments.</title>
        <authorList>
            <person name="Coleine C."/>
            <person name="Stajich J.E."/>
            <person name="Selbmann L."/>
        </authorList>
    </citation>
    <scope>NUCLEOTIDE SEQUENCE</scope>
    <source>
        <strain evidence="1">CCFEE 5485</strain>
    </source>
</reference>
<proteinExistence type="predicted"/>
<dbReference type="AlphaFoldDB" id="A0AAE0WSQ5"/>
<accession>A0AAE0WSQ5</accession>
<name>A0AAE0WSQ5_9PEZI</name>
<protein>
    <submittedName>
        <fullName evidence="1">Uncharacterized protein</fullName>
    </submittedName>
</protein>
<dbReference type="EMBL" id="JAUTXT010000008">
    <property type="protein sequence ID" value="KAK3677101.1"/>
    <property type="molecule type" value="Genomic_DNA"/>
</dbReference>
<organism evidence="1 2">
    <name type="scientific">Recurvomyces mirabilis</name>
    <dbReference type="NCBI Taxonomy" id="574656"/>
    <lineage>
        <taxon>Eukaryota</taxon>
        <taxon>Fungi</taxon>
        <taxon>Dikarya</taxon>
        <taxon>Ascomycota</taxon>
        <taxon>Pezizomycotina</taxon>
        <taxon>Dothideomycetes</taxon>
        <taxon>Dothideomycetidae</taxon>
        <taxon>Mycosphaerellales</taxon>
        <taxon>Teratosphaeriaceae</taxon>
        <taxon>Recurvomyces</taxon>
    </lineage>
</organism>
<keyword evidence="2" id="KW-1185">Reference proteome</keyword>
<sequence length="148" mass="16499">MEGKAAFLVLEDGTRNVDRRFLAGGESQYAAIITVYEGRTKAPGWNEGELKTKHETKLRRGIYDCESAMTIGDEADRAFLYVQIAQLLEKLRLLLKDEVFSDRGICGACEEHGIHFDGDECCAVGIFLHRQDVLQALSLYVAVSVSVR</sequence>
<gene>
    <name evidence="1" type="ORF">LTR78_003306</name>
</gene>
<evidence type="ECO:0000313" key="2">
    <source>
        <dbReference type="Proteomes" id="UP001274830"/>
    </source>
</evidence>